<gene>
    <name evidence="1" type="ORF">AVCANL283_08810</name>
</gene>
<comment type="caution">
    <text evidence="1">The sequence shown here is derived from an EMBL/GenBank/DDBJ whole genome shotgun (WGS) entry which is preliminary data.</text>
</comment>
<dbReference type="RefSeq" id="WP_224316290.1">
    <property type="nucleotide sequence ID" value="NZ_JACGBB010000057.1"/>
</dbReference>
<dbReference type="Proteomes" id="UP000786183">
    <property type="component" value="Unassembled WGS sequence"/>
</dbReference>
<evidence type="ECO:0000313" key="2">
    <source>
        <dbReference type="Proteomes" id="UP000786183"/>
    </source>
</evidence>
<accession>A0ABS7WTT2</accession>
<proteinExistence type="predicted"/>
<protein>
    <submittedName>
        <fullName evidence="1">Uncharacterized protein</fullName>
    </submittedName>
</protein>
<organism evidence="1 2">
    <name type="scientific">Campylobacter canadensis</name>
    <dbReference type="NCBI Taxonomy" id="449520"/>
    <lineage>
        <taxon>Bacteria</taxon>
        <taxon>Pseudomonadati</taxon>
        <taxon>Campylobacterota</taxon>
        <taxon>Epsilonproteobacteria</taxon>
        <taxon>Campylobacterales</taxon>
        <taxon>Campylobacteraceae</taxon>
        <taxon>Campylobacter</taxon>
    </lineage>
</organism>
<sequence>MAFVLAIPNEFTELGRGLPNLQKHRGLCPLGQTQCYANPSTFEHIDRNQGRLVYYLQALGGRTVTGHVLLYGIKNINVGNGAIAPTTHVYAVEKEYLNFSNASTLQEKIYMLNRWFDHETTDSFQLEYNQVLREIKQAVGIDLIRLAR</sequence>
<dbReference type="EMBL" id="JACGBB010000057">
    <property type="protein sequence ID" value="MBZ7988186.1"/>
    <property type="molecule type" value="Genomic_DNA"/>
</dbReference>
<name>A0ABS7WTT2_9BACT</name>
<evidence type="ECO:0000313" key="1">
    <source>
        <dbReference type="EMBL" id="MBZ7988186.1"/>
    </source>
</evidence>
<reference evidence="1 2" key="1">
    <citation type="submission" date="2020-07" db="EMBL/GenBank/DDBJ databases">
        <title>Transfer of Campylobacter canadensis to the novel genus Avispirillum gen. nov., that also includes two novel species recovered from migratory waterfowl: Avispirillum anseris sp. nov. and Avispirillum brantae sp. nov.</title>
        <authorList>
            <person name="Miller W.G."/>
            <person name="Chapman M.H."/>
            <person name="Yee E."/>
            <person name="Inglis G.D."/>
        </authorList>
    </citation>
    <scope>NUCLEOTIDE SEQUENCE [LARGE SCALE GENOMIC DNA]</scope>
    <source>
        <strain evidence="1 2">L283</strain>
    </source>
</reference>
<keyword evidence="2" id="KW-1185">Reference proteome</keyword>